<dbReference type="PATRIC" id="fig|1203610.3.peg.2458"/>
<dbReference type="EMBL" id="AQHW01000015">
    <property type="protein sequence ID" value="KKB54940.1"/>
    <property type="molecule type" value="Genomic_DNA"/>
</dbReference>
<proteinExistence type="predicted"/>
<dbReference type="STRING" id="1203610.HMPREF1536_02393"/>
<comment type="caution">
    <text evidence="1">The sequence shown here is derived from an EMBL/GenBank/DDBJ whole genome shotgun (WGS) entry which is preliminary data.</text>
</comment>
<gene>
    <name evidence="1" type="ORF">HMPREF1536_02393</name>
</gene>
<evidence type="ECO:0000313" key="1">
    <source>
        <dbReference type="EMBL" id="KKB54940.1"/>
    </source>
</evidence>
<protein>
    <submittedName>
        <fullName evidence="1">Uncharacterized protein</fullName>
    </submittedName>
</protein>
<dbReference type="HOGENOM" id="CLU_2858605_0_0_10"/>
<organism evidence="1 2">
    <name type="scientific">Parabacteroides gordonii MS-1 = DSM 23371</name>
    <dbReference type="NCBI Taxonomy" id="1203610"/>
    <lineage>
        <taxon>Bacteria</taxon>
        <taxon>Pseudomonadati</taxon>
        <taxon>Bacteroidota</taxon>
        <taxon>Bacteroidia</taxon>
        <taxon>Bacteroidales</taxon>
        <taxon>Tannerellaceae</taxon>
        <taxon>Parabacteroides</taxon>
    </lineage>
</organism>
<dbReference type="AlphaFoldDB" id="A0A0F5JBP2"/>
<name>A0A0F5JBP2_9BACT</name>
<accession>A0A0F5JBP2</accession>
<sequence length="64" mass="7764">MESHVKIKASQKEMEYLFENDEFISVRLYERTDAGLYKCILRHKELEKPLKGIFTIKRIKELLY</sequence>
<dbReference type="GeneID" id="86890929"/>
<keyword evidence="2" id="KW-1185">Reference proteome</keyword>
<evidence type="ECO:0000313" key="2">
    <source>
        <dbReference type="Proteomes" id="UP000033035"/>
    </source>
</evidence>
<dbReference type="Proteomes" id="UP000033035">
    <property type="component" value="Unassembled WGS sequence"/>
</dbReference>
<reference evidence="1 2" key="1">
    <citation type="submission" date="2013-04" db="EMBL/GenBank/DDBJ databases">
        <title>The Genome Sequence of Parabacteroides gordonii DSM 23371.</title>
        <authorList>
            <consortium name="The Broad Institute Genomics Platform"/>
            <person name="Earl A."/>
            <person name="Ward D."/>
            <person name="Feldgarden M."/>
            <person name="Gevers D."/>
            <person name="Martens E."/>
            <person name="Sakamoto M."/>
            <person name="Benno Y."/>
            <person name="Suzuki N."/>
            <person name="Matsunaga N."/>
            <person name="Koshihara K."/>
            <person name="Seki M."/>
            <person name="Komiya H."/>
            <person name="Walker B."/>
            <person name="Young S."/>
            <person name="Zeng Q."/>
            <person name="Gargeya S."/>
            <person name="Fitzgerald M."/>
            <person name="Haas B."/>
            <person name="Abouelleil A."/>
            <person name="Allen A.W."/>
            <person name="Alvarado L."/>
            <person name="Arachchi H.M."/>
            <person name="Berlin A.M."/>
            <person name="Chapman S.B."/>
            <person name="Gainer-Dewar J."/>
            <person name="Goldberg J."/>
            <person name="Griggs A."/>
            <person name="Gujja S."/>
            <person name="Hansen M."/>
            <person name="Howarth C."/>
            <person name="Imamovic A."/>
            <person name="Ireland A."/>
            <person name="Larimer J."/>
            <person name="McCowan C."/>
            <person name="Murphy C."/>
            <person name="Pearson M."/>
            <person name="Poon T.W."/>
            <person name="Priest M."/>
            <person name="Roberts A."/>
            <person name="Saif S."/>
            <person name="Shea T."/>
            <person name="Sisk P."/>
            <person name="Sykes S."/>
            <person name="Wortman J."/>
            <person name="Nusbaum C."/>
            <person name="Birren B."/>
        </authorList>
    </citation>
    <scope>NUCLEOTIDE SEQUENCE [LARGE SCALE GENOMIC DNA]</scope>
    <source>
        <strain evidence="1 2">MS-1</strain>
    </source>
</reference>
<dbReference type="RefSeq" id="WP_005834141.1">
    <property type="nucleotide sequence ID" value="NZ_AUAE01000043.1"/>
</dbReference>